<dbReference type="EMBL" id="JARUPT010000574">
    <property type="protein sequence ID" value="KAK0370095.1"/>
    <property type="molecule type" value="Genomic_DNA"/>
</dbReference>
<dbReference type="Proteomes" id="UP001169217">
    <property type="component" value="Unassembled WGS sequence"/>
</dbReference>
<evidence type="ECO:0000313" key="2">
    <source>
        <dbReference type="Proteomes" id="UP001169217"/>
    </source>
</evidence>
<reference evidence="1" key="1">
    <citation type="submission" date="2023-04" db="EMBL/GenBank/DDBJ databases">
        <title>Colletotrichum limetticola genome sequence.</title>
        <authorList>
            <person name="Baroncelli R."/>
        </authorList>
    </citation>
    <scope>NUCLEOTIDE SEQUENCE</scope>
    <source>
        <strain evidence="1">KLA-Anderson</strain>
    </source>
</reference>
<evidence type="ECO:0000313" key="1">
    <source>
        <dbReference type="EMBL" id="KAK0370095.1"/>
    </source>
</evidence>
<comment type="caution">
    <text evidence="1">The sequence shown here is derived from an EMBL/GenBank/DDBJ whole genome shotgun (WGS) entry which is preliminary data.</text>
</comment>
<accession>A0ABQ9PJG3</accession>
<keyword evidence="2" id="KW-1185">Reference proteome</keyword>
<proteinExistence type="predicted"/>
<gene>
    <name evidence="1" type="ORF">CLIM01_12550</name>
</gene>
<organism evidence="1 2">
    <name type="scientific">Colletotrichum limetticola</name>
    <dbReference type="NCBI Taxonomy" id="1209924"/>
    <lineage>
        <taxon>Eukaryota</taxon>
        <taxon>Fungi</taxon>
        <taxon>Dikarya</taxon>
        <taxon>Ascomycota</taxon>
        <taxon>Pezizomycotina</taxon>
        <taxon>Sordariomycetes</taxon>
        <taxon>Hypocreomycetidae</taxon>
        <taxon>Glomerellales</taxon>
        <taxon>Glomerellaceae</taxon>
        <taxon>Colletotrichum</taxon>
        <taxon>Colletotrichum acutatum species complex</taxon>
    </lineage>
</organism>
<name>A0ABQ9PJG3_9PEZI</name>
<protein>
    <submittedName>
        <fullName evidence="1">Uncharacterized protein</fullName>
    </submittedName>
</protein>
<sequence>MPSLKVLVIDNDYCLDDEDTEVCDVNPLAETVETRGWLVEGPAYCYNYPLRQFRRLKHLKVNLIRDLFGAFRYKELPSYDGFPNLAATVEAIEFTSRITSSALYYWNWQKSMEELRYTMNMMGECCRKEWRKVPLIGVSMLALSHRRECSGYDGLQLLECVKRRFQQELCTELLILIRLKGSRLLCYRPEGLGERCLVHIMDGRRCSGSRELSNQTAAPKLGTARNKA</sequence>